<gene>
    <name evidence="13" type="ORF">FJY86_04280</name>
</gene>
<dbReference type="GO" id="GO:0005737">
    <property type="term" value="C:cytoplasm"/>
    <property type="evidence" value="ECO:0007669"/>
    <property type="project" value="TreeGrafter"/>
</dbReference>
<dbReference type="Pfam" id="PF00578">
    <property type="entry name" value="AhpC-TSA"/>
    <property type="match status" value="1"/>
</dbReference>
<organism evidence="13 14">
    <name type="scientific">Candidatus Iainarchaeum sp</name>
    <dbReference type="NCBI Taxonomy" id="3101447"/>
    <lineage>
        <taxon>Archaea</taxon>
        <taxon>Candidatus Iainarchaeota</taxon>
        <taxon>Candidatus Iainarchaeia</taxon>
        <taxon>Candidatus Iainarchaeales</taxon>
        <taxon>Candidatus Iainarchaeaceae</taxon>
        <taxon>Candidatus Iainarchaeum</taxon>
    </lineage>
</organism>
<dbReference type="GO" id="GO:0034599">
    <property type="term" value="P:cellular response to oxidative stress"/>
    <property type="evidence" value="ECO:0007669"/>
    <property type="project" value="TreeGrafter"/>
</dbReference>
<evidence type="ECO:0000256" key="8">
    <source>
        <dbReference type="ARBA" id="ARBA00032824"/>
    </source>
</evidence>
<dbReference type="InterPro" id="IPR036249">
    <property type="entry name" value="Thioredoxin-like_sf"/>
</dbReference>
<dbReference type="EMBL" id="VGJJ01000040">
    <property type="protein sequence ID" value="MBM3282526.1"/>
    <property type="molecule type" value="Genomic_DNA"/>
</dbReference>
<keyword evidence="4" id="KW-0049">Antioxidant</keyword>
<comment type="similarity">
    <text evidence="9">Belongs to the peroxiredoxin family. BCP/PrxQ subfamily.</text>
</comment>
<keyword evidence="6" id="KW-1015">Disulfide bond</keyword>
<dbReference type="PIRSF" id="PIRSF000239">
    <property type="entry name" value="AHPC"/>
    <property type="match status" value="1"/>
</dbReference>
<dbReference type="EC" id="1.11.1.24" evidence="2"/>
<evidence type="ECO:0000256" key="2">
    <source>
        <dbReference type="ARBA" id="ARBA00013017"/>
    </source>
</evidence>
<evidence type="ECO:0000256" key="6">
    <source>
        <dbReference type="ARBA" id="ARBA00023157"/>
    </source>
</evidence>
<protein>
    <recommendedName>
        <fullName evidence="2">thioredoxin-dependent peroxiredoxin</fullName>
        <ecNumber evidence="2">1.11.1.24</ecNumber>
    </recommendedName>
    <alternativeName>
        <fullName evidence="8">Thioredoxin peroxidase</fullName>
    </alternativeName>
</protein>
<dbReference type="GO" id="GO:0045454">
    <property type="term" value="P:cell redox homeostasis"/>
    <property type="evidence" value="ECO:0007669"/>
    <property type="project" value="TreeGrafter"/>
</dbReference>
<evidence type="ECO:0000313" key="13">
    <source>
        <dbReference type="EMBL" id="MBM3282526.1"/>
    </source>
</evidence>
<dbReference type="Gene3D" id="3.40.30.10">
    <property type="entry name" value="Glutaredoxin"/>
    <property type="match status" value="1"/>
</dbReference>
<dbReference type="InterPro" id="IPR000866">
    <property type="entry name" value="AhpC/TSA"/>
</dbReference>
<evidence type="ECO:0000313" key="14">
    <source>
        <dbReference type="Proteomes" id="UP000774699"/>
    </source>
</evidence>
<dbReference type="InterPro" id="IPR024706">
    <property type="entry name" value="Peroxiredoxin_AhpC-typ"/>
</dbReference>
<dbReference type="AlphaFoldDB" id="A0A8T4C7L5"/>
<evidence type="ECO:0000256" key="11">
    <source>
        <dbReference type="PIRSR" id="PIRSR000239-1"/>
    </source>
</evidence>
<feature type="domain" description="Thioredoxin" evidence="12">
    <location>
        <begin position="2"/>
        <end position="152"/>
    </location>
</feature>
<evidence type="ECO:0000256" key="1">
    <source>
        <dbReference type="ARBA" id="ARBA00011245"/>
    </source>
</evidence>
<evidence type="ECO:0000256" key="4">
    <source>
        <dbReference type="ARBA" id="ARBA00022862"/>
    </source>
</evidence>
<dbReference type="InterPro" id="IPR013766">
    <property type="entry name" value="Thioredoxin_domain"/>
</dbReference>
<dbReference type="PANTHER" id="PTHR42801">
    <property type="entry name" value="THIOREDOXIN-DEPENDENT PEROXIDE REDUCTASE"/>
    <property type="match status" value="1"/>
</dbReference>
<dbReference type="CDD" id="cd03017">
    <property type="entry name" value="PRX_BCP"/>
    <property type="match status" value="1"/>
</dbReference>
<evidence type="ECO:0000256" key="5">
    <source>
        <dbReference type="ARBA" id="ARBA00023002"/>
    </source>
</evidence>
<dbReference type="FunFam" id="3.40.30.10:FF:000007">
    <property type="entry name" value="Thioredoxin-dependent thiol peroxidase"/>
    <property type="match status" value="1"/>
</dbReference>
<name>A0A8T4C7L5_9ARCH</name>
<comment type="subunit">
    <text evidence="1">Monomer.</text>
</comment>
<keyword evidence="5 13" id="KW-0560">Oxidoreductase</keyword>
<evidence type="ECO:0000256" key="3">
    <source>
        <dbReference type="ARBA" id="ARBA00022559"/>
    </source>
</evidence>
<evidence type="ECO:0000256" key="9">
    <source>
        <dbReference type="ARBA" id="ARBA00038489"/>
    </source>
</evidence>
<evidence type="ECO:0000256" key="10">
    <source>
        <dbReference type="ARBA" id="ARBA00049091"/>
    </source>
</evidence>
<dbReference type="GO" id="GO:0008379">
    <property type="term" value="F:thioredoxin peroxidase activity"/>
    <property type="evidence" value="ECO:0007669"/>
    <property type="project" value="TreeGrafter"/>
</dbReference>
<proteinExistence type="inferred from homology"/>
<comment type="caution">
    <text evidence="13">The sequence shown here is derived from an EMBL/GenBank/DDBJ whole genome shotgun (WGS) entry which is preliminary data.</text>
</comment>
<evidence type="ECO:0000256" key="7">
    <source>
        <dbReference type="ARBA" id="ARBA00023284"/>
    </source>
</evidence>
<dbReference type="SUPFAM" id="SSF52833">
    <property type="entry name" value="Thioredoxin-like"/>
    <property type="match status" value="1"/>
</dbReference>
<reference evidence="13" key="1">
    <citation type="submission" date="2019-03" db="EMBL/GenBank/DDBJ databases">
        <title>Lake Tanganyika Metagenome-Assembled Genomes (MAGs).</title>
        <authorList>
            <person name="Tran P."/>
        </authorList>
    </citation>
    <scope>NUCLEOTIDE SEQUENCE</scope>
    <source>
        <strain evidence="13">M_DeepCast_50m_m2_156</strain>
    </source>
</reference>
<dbReference type="PANTHER" id="PTHR42801:SF4">
    <property type="entry name" value="AHPC_TSA FAMILY PROTEIN"/>
    <property type="match status" value="1"/>
</dbReference>
<dbReference type="InterPro" id="IPR050924">
    <property type="entry name" value="Peroxiredoxin_BCP/PrxQ"/>
</dbReference>
<sequence length="152" mass="17044">MPTEGSKAPDFTLKDGEGKDVTLSKLKGKKIVLYFYPRDDTPGCTTEACEFRDNLARVKKKGALVFGISKDDEKSHQKFSEKYQLNFPLLSDTDGKVIEKYGAWGEKSMYGKKFMGIIRSTFIVDEDGRIMKVFPKVSPQGHAEDVLHALEG</sequence>
<accession>A0A8T4C7L5</accession>
<keyword evidence="7" id="KW-0676">Redox-active center</keyword>
<keyword evidence="3 13" id="KW-0575">Peroxidase</keyword>
<feature type="active site" description="Cysteine sulfenic acid (-SOH) intermediate; for peroxidase activity" evidence="11">
    <location>
        <position position="44"/>
    </location>
</feature>
<dbReference type="NCBIfam" id="NF006960">
    <property type="entry name" value="PRK09437.1"/>
    <property type="match status" value="1"/>
</dbReference>
<comment type="catalytic activity">
    <reaction evidence="10">
        <text>a hydroperoxide + [thioredoxin]-dithiol = an alcohol + [thioredoxin]-disulfide + H2O</text>
        <dbReference type="Rhea" id="RHEA:62620"/>
        <dbReference type="Rhea" id="RHEA-COMP:10698"/>
        <dbReference type="Rhea" id="RHEA-COMP:10700"/>
        <dbReference type="ChEBI" id="CHEBI:15377"/>
        <dbReference type="ChEBI" id="CHEBI:29950"/>
        <dbReference type="ChEBI" id="CHEBI:30879"/>
        <dbReference type="ChEBI" id="CHEBI:35924"/>
        <dbReference type="ChEBI" id="CHEBI:50058"/>
        <dbReference type="EC" id="1.11.1.24"/>
    </reaction>
</comment>
<dbReference type="Proteomes" id="UP000774699">
    <property type="component" value="Unassembled WGS sequence"/>
</dbReference>
<evidence type="ECO:0000259" key="12">
    <source>
        <dbReference type="PROSITE" id="PS51352"/>
    </source>
</evidence>
<dbReference type="PROSITE" id="PS51352">
    <property type="entry name" value="THIOREDOXIN_2"/>
    <property type="match status" value="1"/>
</dbReference>